<sequence length="96" mass="11355">MKICVFPWGTRFGELYSLYKDSEECPMTKSDKGKSCGSSRSGCILCLYVAKDHMLEHFSNQGQKWVDPIIELRNLMQDMRYDIRFREPILKKELKR</sequence>
<dbReference type="Proteomes" id="UP000094578">
    <property type="component" value="Unassembled WGS sequence"/>
</dbReference>
<evidence type="ECO:0008006" key="3">
    <source>
        <dbReference type="Google" id="ProtNLM"/>
    </source>
</evidence>
<name>A0A1E3L1F3_9BACL</name>
<proteinExistence type="predicted"/>
<evidence type="ECO:0000313" key="2">
    <source>
        <dbReference type="Proteomes" id="UP000094578"/>
    </source>
</evidence>
<protein>
    <recommendedName>
        <fullName evidence="3">Phosphoadenosine phosphosulphate reductase domain-containing protein</fullName>
    </recommendedName>
</protein>
<accession>A0A1E3L1F3</accession>
<gene>
    <name evidence="1" type="ORF">PTI45_03096</name>
</gene>
<dbReference type="EMBL" id="MDER01000052">
    <property type="protein sequence ID" value="ODP27534.1"/>
    <property type="molecule type" value="Genomic_DNA"/>
</dbReference>
<comment type="caution">
    <text evidence="1">The sequence shown here is derived from an EMBL/GenBank/DDBJ whole genome shotgun (WGS) entry which is preliminary data.</text>
</comment>
<reference evidence="1 2" key="1">
    <citation type="submission" date="2016-08" db="EMBL/GenBank/DDBJ databases">
        <title>Genome sequencing of Paenibacillus sp. TI45-13ar, isolated from Korean traditional nuruk.</title>
        <authorList>
            <person name="Kim S.-J."/>
        </authorList>
    </citation>
    <scope>NUCLEOTIDE SEQUENCE [LARGE SCALE GENOMIC DNA]</scope>
    <source>
        <strain evidence="1 2">TI45-13ar</strain>
    </source>
</reference>
<dbReference type="AlphaFoldDB" id="A0A1E3L1F3"/>
<keyword evidence="2" id="KW-1185">Reference proteome</keyword>
<dbReference type="STRING" id="1886670.PTI45_03096"/>
<organism evidence="1 2">
    <name type="scientific">Paenibacillus nuruki</name>
    <dbReference type="NCBI Taxonomy" id="1886670"/>
    <lineage>
        <taxon>Bacteria</taxon>
        <taxon>Bacillati</taxon>
        <taxon>Bacillota</taxon>
        <taxon>Bacilli</taxon>
        <taxon>Bacillales</taxon>
        <taxon>Paenibacillaceae</taxon>
        <taxon>Paenibacillus</taxon>
    </lineage>
</organism>
<evidence type="ECO:0000313" key="1">
    <source>
        <dbReference type="EMBL" id="ODP27534.1"/>
    </source>
</evidence>